<protein>
    <submittedName>
        <fullName evidence="1">Type IX secretion system membrane protein PorP/SprF</fullName>
    </submittedName>
</protein>
<proteinExistence type="predicted"/>
<reference evidence="2" key="1">
    <citation type="journal article" date="2019" name="Int. J. Syst. Evol. Microbiol.">
        <title>The Global Catalogue of Microorganisms (GCM) 10K type strain sequencing project: providing services to taxonomists for standard genome sequencing and annotation.</title>
        <authorList>
            <consortium name="The Broad Institute Genomics Platform"/>
            <consortium name="The Broad Institute Genome Sequencing Center for Infectious Disease"/>
            <person name="Wu L."/>
            <person name="Ma J."/>
        </authorList>
    </citation>
    <scope>NUCLEOTIDE SEQUENCE [LARGE SCALE GENOMIC DNA]</scope>
    <source>
        <strain evidence="2">CECT 7706</strain>
    </source>
</reference>
<dbReference type="Proteomes" id="UP001236663">
    <property type="component" value="Unassembled WGS sequence"/>
</dbReference>
<dbReference type="RefSeq" id="WP_163386024.1">
    <property type="nucleotide sequence ID" value="NZ_JAUFQS010000009.1"/>
</dbReference>
<sequence>MKGSYYTYLIWVLLGAILLPTSGKGQQMPQYSQYVFNALHINPAYAGYKVDPFVQATYRSQFMNFPGAPQTYTLSADMGNLEETMGYGMSIISDQLGPNKIQSLLLTYTYKVRLTQESFLGLGISSGVSEHLLDAGKLLPDDPNDPGIPQGRINAFTPNLNAGLLYYSPRFFSGISAFNLVGQKILQNQDLALATHNYHFYFQVGGLLPITTEVTFKPSLLVREDLNGPGSYDLNAMFLFNERFWLGTSFRSGFGKAEVPEASPFSTRTAVALLMDLFITEDIRFGYAYDFNLNSKNNYRNNSHEFSIGYYIQNKWLKTPQQRYF</sequence>
<dbReference type="InterPro" id="IPR019861">
    <property type="entry name" value="PorP/SprF_Bacteroidetes"/>
</dbReference>
<dbReference type="EMBL" id="JAUFQS010000009">
    <property type="protein sequence ID" value="MDN3688332.1"/>
    <property type="molecule type" value="Genomic_DNA"/>
</dbReference>
<dbReference type="Pfam" id="PF11751">
    <property type="entry name" value="PorP_SprF"/>
    <property type="match status" value="1"/>
</dbReference>
<dbReference type="NCBIfam" id="TIGR03519">
    <property type="entry name" value="T9SS_PorP_fam"/>
    <property type="match status" value="1"/>
</dbReference>
<keyword evidence="2" id="KW-1185">Reference proteome</keyword>
<gene>
    <name evidence="1" type="ORF">QWZ15_10860</name>
</gene>
<name>A0ABT8C8D8_9BACT</name>
<evidence type="ECO:0000313" key="2">
    <source>
        <dbReference type="Proteomes" id="UP001236663"/>
    </source>
</evidence>
<comment type="caution">
    <text evidence="1">The sequence shown here is derived from an EMBL/GenBank/DDBJ whole genome shotgun (WGS) entry which is preliminary data.</text>
</comment>
<accession>A0ABT8C8D8</accession>
<organism evidence="1 2">
    <name type="scientific">Cyclobacterium jeungdonense</name>
    <dbReference type="NCBI Taxonomy" id="708087"/>
    <lineage>
        <taxon>Bacteria</taxon>
        <taxon>Pseudomonadati</taxon>
        <taxon>Bacteroidota</taxon>
        <taxon>Cytophagia</taxon>
        <taxon>Cytophagales</taxon>
        <taxon>Cyclobacteriaceae</taxon>
        <taxon>Cyclobacterium</taxon>
    </lineage>
</organism>
<evidence type="ECO:0000313" key="1">
    <source>
        <dbReference type="EMBL" id="MDN3688332.1"/>
    </source>
</evidence>